<dbReference type="HOGENOM" id="CLU_016316_2_1_2"/>
<dbReference type="PROSITE" id="PS51855">
    <property type="entry name" value="MGS"/>
    <property type="match status" value="1"/>
</dbReference>
<dbReference type="PANTHER" id="PTHR11692:SF0">
    <property type="entry name" value="BIFUNCTIONAL PURINE BIOSYNTHESIS PROTEIN ATIC"/>
    <property type="match status" value="1"/>
</dbReference>
<reference evidence="3 4" key="1">
    <citation type="journal article" date="2013" name="Genome Announc.">
        <title>Complete Genome Sequence of the Thermophilic and Facultatively Chemolithoautotrophic Sulfate Reducer Archaeoglobus sulfaticallidus Strain PM70-1T.</title>
        <authorList>
            <person name="Stokke R."/>
            <person name="Hocking W.P."/>
            <person name="Steinsbu B.O."/>
            <person name="Steen I.H."/>
        </authorList>
    </citation>
    <scope>NUCLEOTIDE SEQUENCE [LARGE SCALE GENOMIC DNA]</scope>
    <source>
        <strain evidence="3">PM70-1</strain>
    </source>
</reference>
<dbReference type="STRING" id="387631.Asulf_00776"/>
<sequence length="166" mass="18564">MRALISVSSKESVAEFAAKLEEMGVEIIATEGTASYLESRGVRVKHLSEMTGLRETPELKTLYPAVYEAIFSGEIDMVVVDLYPFEDMPCVENIDVGGVSLLRAASKNYRQVMAISTPEQYEEVVENLVNGVTEEFRLKLACEAFERIARYDMAIARWFCSLCSSL</sequence>
<gene>
    <name evidence="3" type="ORF">Asulf_00776</name>
</gene>
<dbReference type="AlphaFoldDB" id="N0BCP8"/>
<dbReference type="GO" id="GO:0003937">
    <property type="term" value="F:IMP cyclohydrolase activity"/>
    <property type="evidence" value="ECO:0007669"/>
    <property type="project" value="InterPro"/>
</dbReference>
<accession>N0BCP8</accession>
<evidence type="ECO:0000256" key="1">
    <source>
        <dbReference type="ARBA" id="ARBA00022975"/>
    </source>
</evidence>
<evidence type="ECO:0000313" key="4">
    <source>
        <dbReference type="Proteomes" id="UP000013307"/>
    </source>
</evidence>
<dbReference type="Proteomes" id="UP000013307">
    <property type="component" value="Chromosome"/>
</dbReference>
<dbReference type="GO" id="GO:0006221">
    <property type="term" value="P:pyrimidine nucleotide biosynthetic process"/>
    <property type="evidence" value="ECO:0007669"/>
    <property type="project" value="UniProtKB-KW"/>
</dbReference>
<feature type="domain" description="MGS-like" evidence="2">
    <location>
        <begin position="1"/>
        <end position="166"/>
    </location>
</feature>
<dbReference type="CDD" id="cd01421">
    <property type="entry name" value="IMPCH"/>
    <property type="match status" value="1"/>
</dbReference>
<dbReference type="GeneID" id="15392417"/>
<dbReference type="InterPro" id="IPR036914">
    <property type="entry name" value="MGS-like_dom_sf"/>
</dbReference>
<dbReference type="GO" id="GO:0005829">
    <property type="term" value="C:cytosol"/>
    <property type="evidence" value="ECO:0007669"/>
    <property type="project" value="TreeGrafter"/>
</dbReference>
<keyword evidence="1" id="KW-0665">Pyrimidine biosynthesis</keyword>
<dbReference type="SUPFAM" id="SSF52335">
    <property type="entry name" value="Methylglyoxal synthase-like"/>
    <property type="match status" value="1"/>
</dbReference>
<dbReference type="PANTHER" id="PTHR11692">
    <property type="entry name" value="BIFUNCTIONAL PURINE BIOSYNTHESIS PROTEIN PURH"/>
    <property type="match status" value="1"/>
</dbReference>
<dbReference type="GO" id="GO:0006189">
    <property type="term" value="P:'de novo' IMP biosynthetic process"/>
    <property type="evidence" value="ECO:0007669"/>
    <property type="project" value="TreeGrafter"/>
</dbReference>
<dbReference type="Pfam" id="PF02142">
    <property type="entry name" value="MGS"/>
    <property type="match status" value="1"/>
</dbReference>
<evidence type="ECO:0000313" key="3">
    <source>
        <dbReference type="EMBL" id="AGK60788.1"/>
    </source>
</evidence>
<dbReference type="eggNOG" id="arCOG02824">
    <property type="taxonomic scope" value="Archaea"/>
</dbReference>
<dbReference type="KEGG" id="ast:Asulf_00776"/>
<protein>
    <recommendedName>
        <fullName evidence="2">MGS-like domain-containing protein</fullName>
    </recommendedName>
</protein>
<dbReference type="InterPro" id="IPR011607">
    <property type="entry name" value="MGS-like_dom"/>
</dbReference>
<dbReference type="RefSeq" id="WP_015590387.1">
    <property type="nucleotide sequence ID" value="NC_021169.1"/>
</dbReference>
<dbReference type="GO" id="GO:0004643">
    <property type="term" value="F:phosphoribosylaminoimidazolecarboxamide formyltransferase activity"/>
    <property type="evidence" value="ECO:0007669"/>
    <property type="project" value="InterPro"/>
</dbReference>
<organism evidence="3 4">
    <name type="scientific">Archaeoglobus sulfaticallidus PM70-1</name>
    <dbReference type="NCBI Taxonomy" id="387631"/>
    <lineage>
        <taxon>Archaea</taxon>
        <taxon>Methanobacteriati</taxon>
        <taxon>Methanobacteriota</taxon>
        <taxon>Archaeoglobi</taxon>
        <taxon>Archaeoglobales</taxon>
        <taxon>Archaeoglobaceae</taxon>
        <taxon>Archaeoglobus</taxon>
    </lineage>
</organism>
<proteinExistence type="predicted"/>
<dbReference type="InterPro" id="IPR002695">
    <property type="entry name" value="PurH-like"/>
</dbReference>
<name>N0BCP8_9EURY</name>
<evidence type="ECO:0000259" key="2">
    <source>
        <dbReference type="PROSITE" id="PS51855"/>
    </source>
</evidence>
<dbReference type="EMBL" id="CP005290">
    <property type="protein sequence ID" value="AGK60788.1"/>
    <property type="molecule type" value="Genomic_DNA"/>
</dbReference>
<dbReference type="Gene3D" id="3.40.50.1380">
    <property type="entry name" value="Methylglyoxal synthase-like domain"/>
    <property type="match status" value="1"/>
</dbReference>
<keyword evidence="4" id="KW-1185">Reference proteome</keyword>
<dbReference type="OrthoDB" id="52603at2157"/>
<dbReference type="SMART" id="SM00851">
    <property type="entry name" value="MGS"/>
    <property type="match status" value="1"/>
</dbReference>